<gene>
    <name evidence="3" type="primary">LOC110347435</name>
</gene>
<dbReference type="AlphaFoldDB" id="A0AAX6SFH5"/>
<dbReference type="RefSeq" id="XP_021107672.1">
    <property type="nucleotide sequence ID" value="XM_021252013.1"/>
</dbReference>
<sequence length="339" mass="38104">MKHKKKEKHQEKKLFKRPVKKSRGTRRKLDLQDVLQGRAKVLAQTQGRKVVDSSSSTSVHFSYEDKFLDAELHNSPEDAAETHEMVPSSNLDAAENFSVSEHFPCIPSSSKCIPVDQDGPGSAQRLLNQDLTESKNFSFMEHSHLPSSLASNPSKSATSTEKKRVLKVYHKPVPMKRGMASLGDTEEDLEPLTKMTRRAKITFPEKIPSKASLSHMCLRDVLTDSENGLHGEGQEEREEAEKPPEHLAQGSVLEDPYSGFRCMVCCQVFPNMRLFKKHREDGVEGGASCLSLAFAKPRNTMKQSKRITEEEDRNMTTSGGDTEICFRFLLLLAFCAFLF</sequence>
<dbReference type="GeneID" id="110347435"/>
<feature type="compositionally biased region" description="Basic residues" evidence="1">
    <location>
        <begin position="14"/>
        <end position="26"/>
    </location>
</feature>
<evidence type="ECO:0000256" key="1">
    <source>
        <dbReference type="SAM" id="MobiDB-lite"/>
    </source>
</evidence>
<reference evidence="3" key="1">
    <citation type="submission" date="2025-08" db="UniProtKB">
        <authorList>
            <consortium name="RefSeq"/>
        </authorList>
    </citation>
    <scope>IDENTIFICATION</scope>
</reference>
<feature type="region of interest" description="Disordered" evidence="1">
    <location>
        <begin position="142"/>
        <end position="163"/>
    </location>
</feature>
<name>A0AAX6SFH5_HETGA</name>
<dbReference type="PANTHER" id="PTHR33517:SF5">
    <property type="entry name" value="FAMILY WITH SEQUENCE SIMILARITY 170 MEMBER A"/>
    <property type="match status" value="1"/>
</dbReference>
<protein>
    <submittedName>
        <fullName evidence="3">Protein FAM170A-like</fullName>
    </submittedName>
</protein>
<feature type="region of interest" description="Disordered" evidence="1">
    <location>
        <begin position="225"/>
        <end position="249"/>
    </location>
</feature>
<organism evidence="2 3">
    <name type="scientific">Heterocephalus glaber</name>
    <name type="common">Naked mole rat</name>
    <dbReference type="NCBI Taxonomy" id="10181"/>
    <lineage>
        <taxon>Eukaryota</taxon>
        <taxon>Metazoa</taxon>
        <taxon>Chordata</taxon>
        <taxon>Craniata</taxon>
        <taxon>Vertebrata</taxon>
        <taxon>Euteleostomi</taxon>
        <taxon>Mammalia</taxon>
        <taxon>Eutheria</taxon>
        <taxon>Euarchontoglires</taxon>
        <taxon>Glires</taxon>
        <taxon>Rodentia</taxon>
        <taxon>Hystricomorpha</taxon>
        <taxon>Bathyergidae</taxon>
        <taxon>Heterocephalus</taxon>
    </lineage>
</organism>
<dbReference type="InterPro" id="IPR040879">
    <property type="entry name" value="Spt46-like"/>
</dbReference>
<proteinExistence type="predicted"/>
<dbReference type="GO" id="GO:0009566">
    <property type="term" value="P:fertilization"/>
    <property type="evidence" value="ECO:0007669"/>
    <property type="project" value="TreeGrafter"/>
</dbReference>
<evidence type="ECO:0000313" key="2">
    <source>
        <dbReference type="Proteomes" id="UP000694906"/>
    </source>
</evidence>
<dbReference type="Proteomes" id="UP000694906">
    <property type="component" value="Unplaced"/>
</dbReference>
<dbReference type="PANTHER" id="PTHR33517">
    <property type="entry name" value="PROTEIN FAM170B-RELATED"/>
    <property type="match status" value="1"/>
</dbReference>
<keyword evidence="2" id="KW-1185">Reference proteome</keyword>
<accession>A0AAX6SFH5</accession>
<feature type="compositionally biased region" description="Basic and acidic residues" evidence="1">
    <location>
        <begin position="225"/>
        <end position="245"/>
    </location>
</feature>
<feature type="compositionally biased region" description="Polar residues" evidence="1">
    <location>
        <begin position="145"/>
        <end position="159"/>
    </location>
</feature>
<dbReference type="GO" id="GO:0005634">
    <property type="term" value="C:nucleus"/>
    <property type="evidence" value="ECO:0007669"/>
    <property type="project" value="TreeGrafter"/>
</dbReference>
<evidence type="ECO:0000313" key="3">
    <source>
        <dbReference type="RefSeq" id="XP_021107672.1"/>
    </source>
</evidence>
<feature type="region of interest" description="Disordered" evidence="1">
    <location>
        <begin position="1"/>
        <end position="27"/>
    </location>
</feature>